<dbReference type="CDD" id="cd00761">
    <property type="entry name" value="Glyco_tranf_GTA_type"/>
    <property type="match status" value="1"/>
</dbReference>
<dbReference type="CDD" id="cd03801">
    <property type="entry name" value="GT4_PimA-like"/>
    <property type="match status" value="1"/>
</dbReference>
<dbReference type="PANTHER" id="PTHR43685:SF2">
    <property type="entry name" value="GLYCOSYLTRANSFERASE 2-LIKE DOMAIN-CONTAINING PROTEIN"/>
    <property type="match status" value="1"/>
</dbReference>
<dbReference type="Gene3D" id="3.40.50.2000">
    <property type="entry name" value="Glycogen Phosphorylase B"/>
    <property type="match status" value="2"/>
</dbReference>
<evidence type="ECO:0000259" key="2">
    <source>
        <dbReference type="Pfam" id="PF00535"/>
    </source>
</evidence>
<accession>A0AAE6G225</accession>
<organism evidence="4 5">
    <name type="scientific">Myxococcus xanthus</name>
    <dbReference type="NCBI Taxonomy" id="34"/>
    <lineage>
        <taxon>Bacteria</taxon>
        <taxon>Pseudomonadati</taxon>
        <taxon>Myxococcota</taxon>
        <taxon>Myxococcia</taxon>
        <taxon>Myxococcales</taxon>
        <taxon>Cystobacterineae</taxon>
        <taxon>Myxococcaceae</taxon>
        <taxon>Myxococcus</taxon>
    </lineage>
</organism>
<feature type="domain" description="Glycosyltransferase subfamily 4-like N-terminal" evidence="3">
    <location>
        <begin position="41"/>
        <end position="216"/>
    </location>
</feature>
<dbReference type="SUPFAM" id="SSF53448">
    <property type="entry name" value="Nucleotide-diphospho-sugar transferases"/>
    <property type="match status" value="1"/>
</dbReference>
<dbReference type="Pfam" id="PF00535">
    <property type="entry name" value="Glycos_transf_2"/>
    <property type="match status" value="1"/>
</dbReference>
<dbReference type="GO" id="GO:0016757">
    <property type="term" value="F:glycosyltransferase activity"/>
    <property type="evidence" value="ECO:0007669"/>
    <property type="project" value="InterPro"/>
</dbReference>
<dbReference type="PANTHER" id="PTHR43685">
    <property type="entry name" value="GLYCOSYLTRANSFERASE"/>
    <property type="match status" value="1"/>
</dbReference>
<dbReference type="Proteomes" id="UP000320179">
    <property type="component" value="Chromosome"/>
</dbReference>
<dbReference type="SUPFAM" id="SSF53756">
    <property type="entry name" value="UDP-Glycosyltransferase/glycogen phosphorylase"/>
    <property type="match status" value="1"/>
</dbReference>
<dbReference type="AlphaFoldDB" id="A0AAE6G225"/>
<dbReference type="Gene3D" id="3.90.550.10">
    <property type="entry name" value="Spore Coat Polysaccharide Biosynthesis Protein SpsA, Chain A"/>
    <property type="match status" value="1"/>
</dbReference>
<feature type="domain" description="Glycosyl transferase family 1" evidence="1">
    <location>
        <begin position="223"/>
        <end position="394"/>
    </location>
</feature>
<dbReference type="InterPro" id="IPR001173">
    <property type="entry name" value="Glyco_trans_2-like"/>
</dbReference>
<reference evidence="4 5" key="1">
    <citation type="journal article" date="2019" name="Science">
        <title>Social genes are selection hotspots in kin groups of a soil microbe.</title>
        <authorList>
            <person name="Wielgoss S."/>
            <person name="Wolfensberger R."/>
            <person name="Sun L."/>
            <person name="Fiegna F."/>
            <person name="Velicer G.J."/>
        </authorList>
    </citation>
    <scope>NUCLEOTIDE SEQUENCE [LARGE SCALE GENOMIC DNA]</scope>
    <source>
        <strain evidence="4 5">MC3.5.9c15</strain>
    </source>
</reference>
<sequence length="750" mass="83759">MRMAAVRVYSPSVRRLPLSKVWSLRICLVSKELAPFDRGDIATYVATMSRALAEAGHEVHVLTAAHADWQRAVSFLPGVHLHAADEREVDFKGAFPHAPLRHAWAAYRSLLELHARHPFDVIEFPDDAGEGYFAMRARRTLGHFEPAVLAVRLHDSTHDRLLLNRVATLDMDTTQREHMEDTSIREADLVLSPSGPAMARVRTRLELKRSGVVIPPPFSALREHRSSPRSREGLPLVLYVGDLEYRKGVHLLVEAMQVLFEQGVAAEVRLIGDDTRTGPFGRSLRQWLDQRIAPAWRNRFHFTPPREGADIASALAEAAVCCIPSRWEHFSHVCMEAMSAGALVVGSDGGGNAELIEDGQSGLLFRSDDASQLARALERALSTPALQEAVRHTAPARIASYCAPASIVRQFEAAVADARHQRHMGPISAAPRKKDAATPYVSILVPYYNMGRYLPETLRSIRAQTFTDYEIILVDDGSTDSESRAVLETLHAPDLHILRKPNGGLSSARNAGLRAARGRYILPLDPDDLIQPTFLEKAVAVMDSTPGLAYVTSLVSYFVETPDQPVGGWIPWGTERDALLAENVASTCTALMERQRIEEVGGYDEWLTAYEDWDVFCSLAERGLAGSVIPEPLFLYRLRPDSMTRSMRVNDRHAQMAYLCQKHPALPLHPERALRMQLGRAHKQELHLRATGAASPPLLNRFADKMNATLKRFDFAHATLRRAALWVAGADDDSRPLRHQVMERFFRRRH</sequence>
<proteinExistence type="predicted"/>
<evidence type="ECO:0000259" key="1">
    <source>
        <dbReference type="Pfam" id="PF00534"/>
    </source>
</evidence>
<feature type="domain" description="Glycosyltransferase 2-like" evidence="2">
    <location>
        <begin position="442"/>
        <end position="586"/>
    </location>
</feature>
<dbReference type="InterPro" id="IPR001296">
    <property type="entry name" value="Glyco_trans_1"/>
</dbReference>
<dbReference type="InterPro" id="IPR050834">
    <property type="entry name" value="Glycosyltransf_2"/>
</dbReference>
<evidence type="ECO:0000313" key="5">
    <source>
        <dbReference type="Proteomes" id="UP000320179"/>
    </source>
</evidence>
<dbReference type="InterPro" id="IPR028098">
    <property type="entry name" value="Glyco_trans_4-like_N"/>
</dbReference>
<dbReference type="Pfam" id="PF13579">
    <property type="entry name" value="Glyco_trans_4_4"/>
    <property type="match status" value="1"/>
</dbReference>
<dbReference type="GO" id="GO:0044010">
    <property type="term" value="P:single-species biofilm formation"/>
    <property type="evidence" value="ECO:0007669"/>
    <property type="project" value="TreeGrafter"/>
</dbReference>
<evidence type="ECO:0000313" key="4">
    <source>
        <dbReference type="EMBL" id="QDE69583.1"/>
    </source>
</evidence>
<dbReference type="Pfam" id="PF00534">
    <property type="entry name" value="Glycos_transf_1"/>
    <property type="match status" value="1"/>
</dbReference>
<dbReference type="EMBL" id="CP017174">
    <property type="protein sequence ID" value="QDE69583.1"/>
    <property type="molecule type" value="Genomic_DNA"/>
</dbReference>
<gene>
    <name evidence="4" type="ORF">BHS09_22800</name>
</gene>
<evidence type="ECO:0000259" key="3">
    <source>
        <dbReference type="Pfam" id="PF13579"/>
    </source>
</evidence>
<name>A0AAE6G225_MYXXA</name>
<keyword evidence="4" id="KW-0808">Transferase</keyword>
<dbReference type="InterPro" id="IPR029044">
    <property type="entry name" value="Nucleotide-diphossugar_trans"/>
</dbReference>
<protein>
    <submittedName>
        <fullName evidence="4">Glycosyl transferase</fullName>
    </submittedName>
</protein>